<keyword evidence="2" id="KW-1185">Reference proteome</keyword>
<dbReference type="Proteomes" id="UP000054097">
    <property type="component" value="Unassembled WGS sequence"/>
</dbReference>
<reference evidence="2" key="2">
    <citation type="submission" date="2015-01" db="EMBL/GenBank/DDBJ databases">
        <title>Evolutionary Origins and Diversification of the Mycorrhizal Mutualists.</title>
        <authorList>
            <consortium name="DOE Joint Genome Institute"/>
            <consortium name="Mycorrhizal Genomics Consortium"/>
            <person name="Kohler A."/>
            <person name="Kuo A."/>
            <person name="Nagy L.G."/>
            <person name="Floudas D."/>
            <person name="Copeland A."/>
            <person name="Barry K.W."/>
            <person name="Cichocki N."/>
            <person name="Veneault-Fourrey C."/>
            <person name="LaButti K."/>
            <person name="Lindquist E.A."/>
            <person name="Lipzen A."/>
            <person name="Lundell T."/>
            <person name="Morin E."/>
            <person name="Murat C."/>
            <person name="Riley R."/>
            <person name="Ohm R."/>
            <person name="Sun H."/>
            <person name="Tunlid A."/>
            <person name="Henrissat B."/>
            <person name="Grigoriev I.V."/>
            <person name="Hibbett D.S."/>
            <person name="Martin F."/>
        </authorList>
    </citation>
    <scope>NUCLEOTIDE SEQUENCE [LARGE SCALE GENOMIC DNA]</scope>
    <source>
        <strain evidence="2">MAFF 305830</strain>
    </source>
</reference>
<organism evidence="1 2">
    <name type="scientific">Serendipita vermifera MAFF 305830</name>
    <dbReference type="NCBI Taxonomy" id="933852"/>
    <lineage>
        <taxon>Eukaryota</taxon>
        <taxon>Fungi</taxon>
        <taxon>Dikarya</taxon>
        <taxon>Basidiomycota</taxon>
        <taxon>Agaricomycotina</taxon>
        <taxon>Agaricomycetes</taxon>
        <taxon>Sebacinales</taxon>
        <taxon>Serendipitaceae</taxon>
        <taxon>Serendipita</taxon>
    </lineage>
</organism>
<sequence length="60" mass="6564">MEEVTGLVVLRTSIGALCIVSGRSALLPRFLSLILVIETFNYETIHLQTVHEPSPPQDGT</sequence>
<protein>
    <submittedName>
        <fullName evidence="1">Uncharacterized protein</fullName>
    </submittedName>
</protein>
<dbReference type="EMBL" id="KN824533">
    <property type="protein sequence ID" value="KIM19829.1"/>
    <property type="molecule type" value="Genomic_DNA"/>
</dbReference>
<dbReference type="AlphaFoldDB" id="A0A0C3AIA9"/>
<reference evidence="1 2" key="1">
    <citation type="submission" date="2014-04" db="EMBL/GenBank/DDBJ databases">
        <authorList>
            <consortium name="DOE Joint Genome Institute"/>
            <person name="Kuo A."/>
            <person name="Zuccaro A."/>
            <person name="Kohler A."/>
            <person name="Nagy L.G."/>
            <person name="Floudas D."/>
            <person name="Copeland A."/>
            <person name="Barry K.W."/>
            <person name="Cichocki N."/>
            <person name="Veneault-Fourrey C."/>
            <person name="LaButti K."/>
            <person name="Lindquist E.A."/>
            <person name="Lipzen A."/>
            <person name="Lundell T."/>
            <person name="Morin E."/>
            <person name="Murat C."/>
            <person name="Sun H."/>
            <person name="Tunlid A."/>
            <person name="Henrissat B."/>
            <person name="Grigoriev I.V."/>
            <person name="Hibbett D.S."/>
            <person name="Martin F."/>
            <person name="Nordberg H.P."/>
            <person name="Cantor M.N."/>
            <person name="Hua S.X."/>
        </authorList>
    </citation>
    <scope>NUCLEOTIDE SEQUENCE [LARGE SCALE GENOMIC DNA]</scope>
    <source>
        <strain evidence="1 2">MAFF 305830</strain>
    </source>
</reference>
<dbReference type="HOGENOM" id="CLU_2943264_0_0_1"/>
<proteinExistence type="predicted"/>
<evidence type="ECO:0000313" key="1">
    <source>
        <dbReference type="EMBL" id="KIM19829.1"/>
    </source>
</evidence>
<name>A0A0C3AIA9_SERVB</name>
<accession>A0A0C3AIA9</accession>
<gene>
    <name evidence="1" type="ORF">M408DRAFT_334246</name>
</gene>
<evidence type="ECO:0000313" key="2">
    <source>
        <dbReference type="Proteomes" id="UP000054097"/>
    </source>
</evidence>